<dbReference type="GO" id="GO:0043291">
    <property type="term" value="C:RAVE complex"/>
    <property type="evidence" value="ECO:0007669"/>
    <property type="project" value="TreeGrafter"/>
</dbReference>
<organism evidence="2 3">
    <name type="scientific">Rubroshorea leprosula</name>
    <dbReference type="NCBI Taxonomy" id="152421"/>
    <lineage>
        <taxon>Eukaryota</taxon>
        <taxon>Viridiplantae</taxon>
        <taxon>Streptophyta</taxon>
        <taxon>Embryophyta</taxon>
        <taxon>Tracheophyta</taxon>
        <taxon>Spermatophyta</taxon>
        <taxon>Magnoliopsida</taxon>
        <taxon>eudicotyledons</taxon>
        <taxon>Gunneridae</taxon>
        <taxon>Pentapetalae</taxon>
        <taxon>rosids</taxon>
        <taxon>malvids</taxon>
        <taxon>Malvales</taxon>
        <taxon>Dipterocarpaceae</taxon>
        <taxon>Rubroshorea</taxon>
    </lineage>
</organism>
<gene>
    <name evidence="2" type="ORF">SLEP1_g9833</name>
</gene>
<accession>A0AAV5I657</accession>
<comment type="caution">
    <text evidence="2">The sequence shown here is derived from an EMBL/GenBank/DDBJ whole genome shotgun (WGS) entry which is preliminary data.</text>
</comment>
<evidence type="ECO:0000256" key="1">
    <source>
        <dbReference type="SAM" id="MobiDB-lite"/>
    </source>
</evidence>
<dbReference type="AlphaFoldDB" id="A0AAV5I657"/>
<protein>
    <submittedName>
        <fullName evidence="2">Uncharacterized protein</fullName>
    </submittedName>
</protein>
<dbReference type="EMBL" id="BPVZ01000010">
    <property type="protein sequence ID" value="GKU96618.1"/>
    <property type="molecule type" value="Genomic_DNA"/>
</dbReference>
<dbReference type="InterPro" id="IPR052208">
    <property type="entry name" value="DmX-like/RAVE_component"/>
</dbReference>
<keyword evidence="3" id="KW-1185">Reference proteome</keyword>
<evidence type="ECO:0000313" key="2">
    <source>
        <dbReference type="EMBL" id="GKU96618.1"/>
    </source>
</evidence>
<name>A0AAV5I657_9ROSI</name>
<sequence>MLILYLCSSLNLISHNNNHVTSFAVICPGGLTAVHQKLARNGDLCNKSPAYIMATGCSDGSLKLWRCNCSKLSTSCTQFLAIMVYGSLDIIFYMDILLKVSHSMRIIQFTVHPSWDYYFQGVKHSLWSLRAAIKIFSGTFKEDSIPKLVTVLDLYEYYAQYASAWLQRNLKGLVLMTQSLFNGHTPYEVDVLNVKKLFHQVSDVVFQNRLTEDVGNQLQVFAGEHGGNVSHSIPEDERCHIIGACLWQHMSLFMKHKLGSISVKLDENYTSGIFHGKRSAWAPFSTSDSNVIAEKLRLLSWTMAMVLKTALQHVSSYHIKQLALQLQQKVENEFDPCTLVWLEESRPSPGAINQHLSQGIVNEVTTNNTDEGSISKMLWDTCADPNMISESFVQEKINWSSYFLLKPSKEWSDVHKSTMGEHETDDCYKNEGRLNNSSASSELGSPSRSVFQNGHTSISPWAKDSNVEKEISLFHNPKEVYRRNGELFEALCVNSIDQRQTALASNRKVNH</sequence>
<dbReference type="PANTHER" id="PTHR13950:SF9">
    <property type="entry name" value="RABCONNECTIN-3A"/>
    <property type="match status" value="1"/>
</dbReference>
<evidence type="ECO:0000313" key="3">
    <source>
        <dbReference type="Proteomes" id="UP001054252"/>
    </source>
</evidence>
<feature type="compositionally biased region" description="Polar residues" evidence="1">
    <location>
        <begin position="433"/>
        <end position="451"/>
    </location>
</feature>
<proteinExistence type="predicted"/>
<reference evidence="2 3" key="1">
    <citation type="journal article" date="2021" name="Commun. Biol.">
        <title>The genome of Shorea leprosula (Dipterocarpaceae) highlights the ecological relevance of drought in aseasonal tropical rainforests.</title>
        <authorList>
            <person name="Ng K.K.S."/>
            <person name="Kobayashi M.J."/>
            <person name="Fawcett J.A."/>
            <person name="Hatakeyama M."/>
            <person name="Paape T."/>
            <person name="Ng C.H."/>
            <person name="Ang C.C."/>
            <person name="Tnah L.H."/>
            <person name="Lee C.T."/>
            <person name="Nishiyama T."/>
            <person name="Sese J."/>
            <person name="O'Brien M.J."/>
            <person name="Copetti D."/>
            <person name="Mohd Noor M.I."/>
            <person name="Ong R.C."/>
            <person name="Putra M."/>
            <person name="Sireger I.Z."/>
            <person name="Indrioko S."/>
            <person name="Kosugi Y."/>
            <person name="Izuno A."/>
            <person name="Isagi Y."/>
            <person name="Lee S.L."/>
            <person name="Shimizu K.K."/>
        </authorList>
    </citation>
    <scope>NUCLEOTIDE SEQUENCE [LARGE SCALE GENOMIC DNA]</scope>
    <source>
        <strain evidence="2">214</strain>
    </source>
</reference>
<dbReference type="GO" id="GO:0007035">
    <property type="term" value="P:vacuolar acidification"/>
    <property type="evidence" value="ECO:0007669"/>
    <property type="project" value="TreeGrafter"/>
</dbReference>
<dbReference type="PANTHER" id="PTHR13950">
    <property type="entry name" value="RABCONNECTIN-RELATED"/>
    <property type="match status" value="1"/>
</dbReference>
<feature type="region of interest" description="Disordered" evidence="1">
    <location>
        <begin position="420"/>
        <end position="451"/>
    </location>
</feature>
<feature type="compositionally biased region" description="Basic and acidic residues" evidence="1">
    <location>
        <begin position="420"/>
        <end position="432"/>
    </location>
</feature>
<dbReference type="Proteomes" id="UP001054252">
    <property type="component" value="Unassembled WGS sequence"/>
</dbReference>